<dbReference type="Proteomes" id="UP001060085">
    <property type="component" value="Linkage Group LG03"/>
</dbReference>
<reference evidence="2" key="1">
    <citation type="journal article" date="2023" name="Nat. Plants">
        <title>Single-cell RNA sequencing provides a high-resolution roadmap for understanding the multicellular compartmentation of specialized metabolism.</title>
        <authorList>
            <person name="Sun S."/>
            <person name="Shen X."/>
            <person name="Li Y."/>
            <person name="Li Y."/>
            <person name="Wang S."/>
            <person name="Li R."/>
            <person name="Zhang H."/>
            <person name="Shen G."/>
            <person name="Guo B."/>
            <person name="Wei J."/>
            <person name="Xu J."/>
            <person name="St-Pierre B."/>
            <person name="Chen S."/>
            <person name="Sun C."/>
        </authorList>
    </citation>
    <scope>NUCLEOTIDE SEQUENCE [LARGE SCALE GENOMIC DNA]</scope>
</reference>
<organism evidence="1 2">
    <name type="scientific">Catharanthus roseus</name>
    <name type="common">Madagascar periwinkle</name>
    <name type="synonym">Vinca rosea</name>
    <dbReference type="NCBI Taxonomy" id="4058"/>
    <lineage>
        <taxon>Eukaryota</taxon>
        <taxon>Viridiplantae</taxon>
        <taxon>Streptophyta</taxon>
        <taxon>Embryophyta</taxon>
        <taxon>Tracheophyta</taxon>
        <taxon>Spermatophyta</taxon>
        <taxon>Magnoliopsida</taxon>
        <taxon>eudicotyledons</taxon>
        <taxon>Gunneridae</taxon>
        <taxon>Pentapetalae</taxon>
        <taxon>asterids</taxon>
        <taxon>lamiids</taxon>
        <taxon>Gentianales</taxon>
        <taxon>Apocynaceae</taxon>
        <taxon>Rauvolfioideae</taxon>
        <taxon>Vinceae</taxon>
        <taxon>Catharanthinae</taxon>
        <taxon>Catharanthus</taxon>
    </lineage>
</organism>
<sequence length="533" mass="60838">MGDLANDPLYKAKYHSCYSIHPPKKHNMEFQLFNSFFLLIPFLIIFIIGLRKSKERQRLPPGPLKLPIIGNLYHLIETSSLPHEILRDLSRKYGPIMHLKLGDLSFIVVSSPKVAKEVLKTHDINFGSRPHTESHKLISYNYSDILFSPYGEYWKNMRKVLAMELFSAKKVRSFGPIRLDEGSRLIASVKESAGKQINLTEKLRCFTSSLVCRIAFGKVKTTMVEPSAFVALVRELVTLGTVMGLPDLFPSSRLLRLLFGSKSKLLEMHQTIDNIFNDIIDQHIHSNENGNGEFFEEDLVYVLLKIKESSDLGFPFTNNNIKGVLFDVIGGGTESSSTTMDWAMSEMIKNPHVLAKAQREVRDAFKGQKIIDEDDIRGLEYLKLVIKETLRLHPPGTLSFPRECTEDCHIAGYHVPKRTRVMINTWAITRNSEYWPDPDSFIPERFENQEIDFLGNHYEFLPFSSGRRICPGIAFGVANVELPLALLLYNFNWKLPAGLEPKDMDMSELFGITVSRKSKLHLVPTIYDPSHDY</sequence>
<gene>
    <name evidence="1" type="ORF">M9H77_12887</name>
</gene>
<name>A0ACC0BIU6_CATRO</name>
<comment type="caution">
    <text evidence="1">The sequence shown here is derived from an EMBL/GenBank/DDBJ whole genome shotgun (WGS) entry which is preliminary data.</text>
</comment>
<evidence type="ECO:0000313" key="1">
    <source>
        <dbReference type="EMBL" id="KAI5672523.1"/>
    </source>
</evidence>
<evidence type="ECO:0000313" key="2">
    <source>
        <dbReference type="Proteomes" id="UP001060085"/>
    </source>
</evidence>
<keyword evidence="2" id="KW-1185">Reference proteome</keyword>
<proteinExistence type="predicted"/>
<accession>A0ACC0BIU6</accession>
<dbReference type="EMBL" id="CM044703">
    <property type="protein sequence ID" value="KAI5672523.1"/>
    <property type="molecule type" value="Genomic_DNA"/>
</dbReference>
<protein>
    <submittedName>
        <fullName evidence="1">Uncharacterized protein</fullName>
    </submittedName>
</protein>